<comment type="caution">
    <text evidence="1">The sequence shown here is derived from an EMBL/GenBank/DDBJ whole genome shotgun (WGS) entry which is preliminary data.</text>
</comment>
<organism evidence="1 2">
    <name type="scientific">Naganishia adeliensis</name>
    <dbReference type="NCBI Taxonomy" id="92952"/>
    <lineage>
        <taxon>Eukaryota</taxon>
        <taxon>Fungi</taxon>
        <taxon>Dikarya</taxon>
        <taxon>Basidiomycota</taxon>
        <taxon>Agaricomycotina</taxon>
        <taxon>Tremellomycetes</taxon>
        <taxon>Filobasidiales</taxon>
        <taxon>Filobasidiaceae</taxon>
        <taxon>Naganishia</taxon>
    </lineage>
</organism>
<keyword evidence="2" id="KW-1185">Reference proteome</keyword>
<evidence type="ECO:0000313" key="1">
    <source>
        <dbReference type="EMBL" id="KAJ9117851.1"/>
    </source>
</evidence>
<dbReference type="EMBL" id="JASBWS010000001">
    <property type="protein sequence ID" value="KAJ9117851.1"/>
    <property type="molecule type" value="Genomic_DNA"/>
</dbReference>
<sequence length="1638" mass="181003">MPSFSFSNPLSGRRVASAQDGGLPRPSNGGKGHKSKLSTSPAITVSSSHRPERPGLVPERHSSNMTAFPRPSISASSSTQDVRLASFNNTLQSTNAAGIGMRNIAGLKGEQKIVAVLINRLVSMLPATTGSSLGATEGDPIVQQTIAALEKISETKLALVAPGLTAVLEGFIPQTANLSLANQPIHVLQSQYIILKAMQHCTTSYWKYHHEQNPGFVSRPGLDNYPRTWSSPPAIEEALARFMVTILLLYVRMRTFEVTAAQTGVKGRTAPVPGTFGIKGENDQTPMGRSMLRFLHGFSTSSDVGLKYRTERSMEGKADEESPGGLMSAPEGNEIGSPPMSPGSNKKLGRSPHLGHLRPQSFHSVSTVASASDSASASALMCEIARHVGKIFYFLSTAAWNVVYSKIKTTVTSLAQSSEEHPDAVEIRILEWANLDQGKLSTVIKDRTRMTETLHLHQDFAVHFSHVKRAVQPALAVAIHSAIWNWIEGYPTDFILLHQKGKRIDSGAETLFDVVHSMATTSEGQSKAKAFWPTQAALLLVCPETLDKAIHGEAGSNSIFLATIRKSGKASYMDEPTLLCYVDFCKAGSAIPLGNYRYALHEYVRDVRSDFQERLLHDTNVMELLDINLLICGFVALHRSRFLDTRAWSPMLSFMKEARSLRCRKVVAHSALILILESDNQPHAPPLAELQTAAAPFFRVWLGECISHWTSDGNWKPTYEVDLNILDTPTYMAREKMLLDAILKVYAAEPAFAFDGTGQTSMPLGVSDLLFNLSKGAFHLRSAETARDCERCLLALQHWAFTLPSHEADAEAHRLSISLVCDRLLHEACRFVGQSLFTSQEDKHHARMMSRLTEQAILTAKAGRLLASPASPQRRHTSDLWYNLAKTEFLADIVVIASLLSPDFEMNARTIVSLGVLAKYRPDTGHAIDRDMKIMRESATAVFQHVHENLDGIFGKIQQQKLIRNTFKSSAQPCAPIRTLWQLLFSRFAELTTRVVDGVDLGLEAPRHDSIPALNSYESGLWKNLGLFLSSTSDICCAVDKMIEVPQEWVPEVRTVGSVSGFVEAIVDLFVANSEGVREATKQMAGEIALPHLNLLINQVKSLMEHTWTDGHINRSEAFDCLVATSMGTFRILMERDAEEKFAGDLAHQPDFGSLLFCLADYVNGMPFGPISHRCKIKLGRIVTRIGDKLALEPIKRDRLFANLQSWTSQALKEAGDRNFRGLSNIQQCEDDVTFLNGLVQLSTAMSLAVGTEGQVRSSVKVMSDAEFFARFIQRISIETAEHQSVYAFRMMKQAQATLNNLIASNGSECLGQCLDMTLSADAGLRYPFLQAMTVILKQSTMTDLTLRRRKSDISLRPFTKRDVSKKKPMFAVITDISCASYQLALVQAITSTAMIQEFDILANSIVTRIITQHVKTSGFAYFRSLLLPTVEAVSNMSLEMEQADVIRAVDDLLNRIIRIADVPAALRHLFNAISSTTLTKFEASRHAVSSFFFLRVLCPALVSPERFDIVVADDRRRILLLISKIIMNVANVQSFGTKDPQLAIYNDLLEAKYQAVVDFLTELGAAWPEPVIDANRMDKALALFDSDVDEDFIHLDQVAQAEGIDVAQVTSIARSFEQRQRKRVKSNATAQANAYSE</sequence>
<reference evidence="1" key="1">
    <citation type="submission" date="2023-04" db="EMBL/GenBank/DDBJ databases">
        <title>Draft Genome sequencing of Naganishia species isolated from polar environments using Oxford Nanopore Technology.</title>
        <authorList>
            <person name="Leo P."/>
            <person name="Venkateswaran K."/>
        </authorList>
    </citation>
    <scope>NUCLEOTIDE SEQUENCE</scope>
    <source>
        <strain evidence="1">MNA-CCFEE 5262</strain>
    </source>
</reference>
<dbReference type="Proteomes" id="UP001230649">
    <property type="component" value="Unassembled WGS sequence"/>
</dbReference>
<protein>
    <submittedName>
        <fullName evidence="1">Uncharacterized protein</fullName>
    </submittedName>
</protein>
<gene>
    <name evidence="1" type="ORF">QFC20_000131</name>
</gene>
<name>A0ACC2X479_9TREE</name>
<accession>A0ACC2X479</accession>
<proteinExistence type="predicted"/>
<evidence type="ECO:0000313" key="2">
    <source>
        <dbReference type="Proteomes" id="UP001230649"/>
    </source>
</evidence>